<keyword evidence="3" id="KW-1185">Reference proteome</keyword>
<protein>
    <submittedName>
        <fullName evidence="2">Uncharacterized protein</fullName>
    </submittedName>
</protein>
<feature type="compositionally biased region" description="Low complexity" evidence="1">
    <location>
        <begin position="539"/>
        <end position="549"/>
    </location>
</feature>
<dbReference type="GeneID" id="106669337"/>
<evidence type="ECO:0000256" key="1">
    <source>
        <dbReference type="SAM" id="MobiDB-lite"/>
    </source>
</evidence>
<dbReference type="EnsemblMetazoa" id="XM_014398750.2">
    <property type="protein sequence ID" value="XP_014254236.1"/>
    <property type="gene ID" value="LOC106669337"/>
</dbReference>
<dbReference type="Proteomes" id="UP000494040">
    <property type="component" value="Unassembled WGS sequence"/>
</dbReference>
<organism evidence="2 3">
    <name type="scientific">Cimex lectularius</name>
    <name type="common">Bed bug</name>
    <name type="synonym">Acanthia lectularia</name>
    <dbReference type="NCBI Taxonomy" id="79782"/>
    <lineage>
        <taxon>Eukaryota</taxon>
        <taxon>Metazoa</taxon>
        <taxon>Ecdysozoa</taxon>
        <taxon>Arthropoda</taxon>
        <taxon>Hexapoda</taxon>
        <taxon>Insecta</taxon>
        <taxon>Pterygota</taxon>
        <taxon>Neoptera</taxon>
        <taxon>Paraneoptera</taxon>
        <taxon>Hemiptera</taxon>
        <taxon>Heteroptera</taxon>
        <taxon>Panheteroptera</taxon>
        <taxon>Cimicomorpha</taxon>
        <taxon>Cimicidae</taxon>
        <taxon>Cimex</taxon>
    </lineage>
</organism>
<dbReference type="AlphaFoldDB" id="A0A8I6RXL0"/>
<proteinExistence type="predicted"/>
<dbReference type="RefSeq" id="XP_014254236.1">
    <property type="nucleotide sequence ID" value="XM_014398750.2"/>
</dbReference>
<evidence type="ECO:0000313" key="2">
    <source>
        <dbReference type="EnsemblMetazoa" id="XP_014254236.1"/>
    </source>
</evidence>
<feature type="region of interest" description="Disordered" evidence="1">
    <location>
        <begin position="537"/>
        <end position="567"/>
    </location>
</feature>
<evidence type="ECO:0000313" key="3">
    <source>
        <dbReference type="Proteomes" id="UP000494040"/>
    </source>
</evidence>
<feature type="compositionally biased region" description="Basic and acidic residues" evidence="1">
    <location>
        <begin position="229"/>
        <end position="242"/>
    </location>
</feature>
<accession>A0A8I6RXL0</accession>
<dbReference type="KEGG" id="clec:106669337"/>
<feature type="compositionally biased region" description="Polar residues" evidence="1">
    <location>
        <begin position="550"/>
        <end position="559"/>
    </location>
</feature>
<feature type="compositionally biased region" description="Low complexity" evidence="1">
    <location>
        <begin position="432"/>
        <end position="443"/>
    </location>
</feature>
<feature type="region of interest" description="Disordered" evidence="1">
    <location>
        <begin position="1"/>
        <end position="22"/>
    </location>
</feature>
<reference evidence="2" key="1">
    <citation type="submission" date="2022-01" db="UniProtKB">
        <authorList>
            <consortium name="EnsemblMetazoa"/>
        </authorList>
    </citation>
    <scope>IDENTIFICATION</scope>
</reference>
<feature type="region of interest" description="Disordered" evidence="1">
    <location>
        <begin position="229"/>
        <end position="261"/>
    </location>
</feature>
<sequence>MAKSQSKDFQAVDGPNSPKDVRANLKDSWAQTTPDLNYGFTLKHPLTLEDPDGIDLFHLGCYLGWKAKPFFQSPQKVFSRPVINVGATEIEETGDTTLSQEVQKGRIEVNKDSGDHGPVIESSQSSAKKISKQLTSEFMKSYSENEMFLAKWLGGDVLSKEEPASLHSTVLTTIAEKDEIVQPKITETPNVLNEQKEQCKNDNIEENNKVEIEDILSESEELIVVELPNKAEKTQEENETHQEIGANGDNDDKQPNNHQNQINNNVMQESCTSLQTYIVDQEEHDEITLEESSSTVCTEVTITGELSEGGEIESDYDDNLDSDRAESIIYIKYCCDRANRDYSSDRYEYETEDIDGESEYCLWDENIASPDDGDAESVKTDSCSSIESAKSTHYTSAYSQEQNCFVQILDELRIIKEDIQRQASKQNKTQEEISVQQSSSKEQSVNDEQMVFADDKQPKISIEITEKCDNCHQKQVLQDYIQIMTRIQKRLSDGTSEYRALEDINLISQSENILEPLMRMRETNKDPDIDEVLQTIIDSKSSSSKSVSSEDTNVANSDTKNQEMDES</sequence>
<name>A0A8I6RXL0_CIMLE</name>
<feature type="region of interest" description="Disordered" evidence="1">
    <location>
        <begin position="424"/>
        <end position="448"/>
    </location>
</feature>